<accession>A0A840YAG2</accession>
<feature type="signal peptide" evidence="1">
    <location>
        <begin position="1"/>
        <end position="19"/>
    </location>
</feature>
<protein>
    <submittedName>
        <fullName evidence="2">Tetratricopeptide (TPR) repeat protein</fullName>
    </submittedName>
</protein>
<reference evidence="2 3" key="1">
    <citation type="submission" date="2020-08" db="EMBL/GenBank/DDBJ databases">
        <title>Genomic Encyclopedia of Type Strains, Phase IV (KMG-IV): sequencing the most valuable type-strain genomes for metagenomic binning, comparative biology and taxonomic classification.</title>
        <authorList>
            <person name="Goeker M."/>
        </authorList>
    </citation>
    <scope>NUCLEOTIDE SEQUENCE [LARGE SCALE GENOMIC DNA]</scope>
    <source>
        <strain evidence="2 3">DSM 26736</strain>
    </source>
</reference>
<evidence type="ECO:0000256" key="1">
    <source>
        <dbReference type="SAM" id="SignalP"/>
    </source>
</evidence>
<organism evidence="2 3">
    <name type="scientific">Sphingomonas xinjiangensis</name>
    <dbReference type="NCBI Taxonomy" id="643568"/>
    <lineage>
        <taxon>Bacteria</taxon>
        <taxon>Pseudomonadati</taxon>
        <taxon>Pseudomonadota</taxon>
        <taxon>Alphaproteobacteria</taxon>
        <taxon>Sphingomonadales</taxon>
        <taxon>Sphingomonadaceae</taxon>
        <taxon>Sphingomonas</taxon>
    </lineage>
</organism>
<evidence type="ECO:0000313" key="2">
    <source>
        <dbReference type="EMBL" id="MBB5710327.1"/>
    </source>
</evidence>
<sequence length="508" mass="55180">MKRISLLLAGMLAPVSAHAAEWHEASTAHFVVYSEQSPAKLEQFAGRLERFDAAIRWMRGLPDEPVGKANRVTVYVVDDTADVERLSFRNAAGFYQPRAGGSLAVVPRSAGAAETSLSAQAILLHEYTHHLFWTQSPNAVYPSWYIEGYAETLATVKFYDDGAIDYGRPPQYRGYGLMTGNALPIKKLLMADTLKLSDQQREGLYGRGWLLSHYLLLSGQRRGQLAEYLTAINAGKPPLEAAKAFGDLDALDRELERYKRGTFGVRKLSASVIKPAAVQMRKLTAGEAATMDVRIRSKVGVNAKSAPGVYERARRAAAAYPNDCGAQLVLAEAAYDARDYPAAEAAADRALKADANAVDAHVYKAMARMAAAQKAGDKTPATWSAIRKIIAAGNRIDPEDPEPLILYYRSFVDIGAAPSDNAKAGLHKAFQLAPQDNRLRFNLATMLLRDGDKKGARAMLAPLAFQPHGKGLAVISNALITLIDSGDTDAVLHKLDEAKDGEDAREPT</sequence>
<evidence type="ECO:0000313" key="3">
    <source>
        <dbReference type="Proteomes" id="UP000527143"/>
    </source>
</evidence>
<dbReference type="SUPFAM" id="SSF48452">
    <property type="entry name" value="TPR-like"/>
    <property type="match status" value="1"/>
</dbReference>
<keyword evidence="1" id="KW-0732">Signal</keyword>
<dbReference type="InterPro" id="IPR011990">
    <property type="entry name" value="TPR-like_helical_dom_sf"/>
</dbReference>
<dbReference type="RefSeq" id="WP_184086127.1">
    <property type="nucleotide sequence ID" value="NZ_JACIJF010000003.1"/>
</dbReference>
<dbReference type="Gene3D" id="1.25.40.10">
    <property type="entry name" value="Tetratricopeptide repeat domain"/>
    <property type="match status" value="1"/>
</dbReference>
<proteinExistence type="predicted"/>
<name>A0A840YAG2_9SPHN</name>
<dbReference type="Proteomes" id="UP000527143">
    <property type="component" value="Unassembled WGS sequence"/>
</dbReference>
<gene>
    <name evidence="2" type="ORF">FHT02_001555</name>
</gene>
<feature type="chain" id="PRO_5032921067" evidence="1">
    <location>
        <begin position="20"/>
        <end position="508"/>
    </location>
</feature>
<comment type="caution">
    <text evidence="2">The sequence shown here is derived from an EMBL/GenBank/DDBJ whole genome shotgun (WGS) entry which is preliminary data.</text>
</comment>
<dbReference type="EMBL" id="JACIJF010000003">
    <property type="protein sequence ID" value="MBB5710327.1"/>
    <property type="molecule type" value="Genomic_DNA"/>
</dbReference>
<dbReference type="AlphaFoldDB" id="A0A840YAG2"/>
<keyword evidence="3" id="KW-1185">Reference proteome</keyword>